<accession>A0ABW0UZ21</accession>
<reference evidence="2" key="1">
    <citation type="journal article" date="2019" name="Int. J. Syst. Evol. Microbiol.">
        <title>The Global Catalogue of Microorganisms (GCM) 10K type strain sequencing project: providing services to taxonomists for standard genome sequencing and annotation.</title>
        <authorList>
            <consortium name="The Broad Institute Genomics Platform"/>
            <consortium name="The Broad Institute Genome Sequencing Center for Infectious Disease"/>
            <person name="Wu L."/>
            <person name="Ma J."/>
        </authorList>
    </citation>
    <scope>NUCLEOTIDE SEQUENCE [LARGE SCALE GENOMIC DNA]</scope>
    <source>
        <strain evidence="2">CGMCC 4.7248</strain>
    </source>
</reference>
<dbReference type="Proteomes" id="UP001596154">
    <property type="component" value="Unassembled WGS sequence"/>
</dbReference>
<comment type="caution">
    <text evidence="1">The sequence shown here is derived from an EMBL/GenBank/DDBJ whole genome shotgun (WGS) entry which is preliminary data.</text>
</comment>
<name>A0ABW0UZ21_9ACTN</name>
<gene>
    <name evidence="1" type="ORF">ACFPZJ_29590</name>
</gene>
<sequence length="40" mass="4517">MDREFVVLPGQYHGYDVEHHSCFWRKVAAFPAANLAGPVT</sequence>
<evidence type="ECO:0000313" key="1">
    <source>
        <dbReference type="EMBL" id="MFC5637847.1"/>
    </source>
</evidence>
<evidence type="ECO:0000313" key="2">
    <source>
        <dbReference type="Proteomes" id="UP001596154"/>
    </source>
</evidence>
<keyword evidence="2" id="KW-1185">Reference proteome</keyword>
<dbReference type="RefSeq" id="WP_381027868.1">
    <property type="nucleotide sequence ID" value="NZ_JBHSNY010000011.1"/>
</dbReference>
<dbReference type="EMBL" id="JBHSNY010000011">
    <property type="protein sequence ID" value="MFC5637847.1"/>
    <property type="molecule type" value="Genomic_DNA"/>
</dbReference>
<protein>
    <submittedName>
        <fullName evidence="1">Uncharacterized protein</fullName>
    </submittedName>
</protein>
<proteinExistence type="predicted"/>
<organism evidence="1 2">
    <name type="scientific">Streptomyces bullii</name>
    <dbReference type="NCBI Taxonomy" id="349910"/>
    <lineage>
        <taxon>Bacteria</taxon>
        <taxon>Bacillati</taxon>
        <taxon>Actinomycetota</taxon>
        <taxon>Actinomycetes</taxon>
        <taxon>Kitasatosporales</taxon>
        <taxon>Streptomycetaceae</taxon>
        <taxon>Streptomyces</taxon>
    </lineage>
</organism>